<dbReference type="InterPro" id="IPR050281">
    <property type="entry name" value="Flavin_monoamine_oxidase"/>
</dbReference>
<evidence type="ECO:0000313" key="7">
    <source>
        <dbReference type="Proteomes" id="UP001604336"/>
    </source>
</evidence>
<dbReference type="Proteomes" id="UP001604336">
    <property type="component" value="Unassembled WGS sequence"/>
</dbReference>
<name>A0ABD1UF04_9LAMI</name>
<dbReference type="GO" id="GO:0016491">
    <property type="term" value="F:oxidoreductase activity"/>
    <property type="evidence" value="ECO:0007669"/>
    <property type="project" value="UniProtKB-KW"/>
</dbReference>
<gene>
    <name evidence="6" type="ORF">Adt_08646</name>
</gene>
<dbReference type="InterPro" id="IPR009057">
    <property type="entry name" value="Homeodomain-like_sf"/>
</dbReference>
<evidence type="ECO:0000256" key="1">
    <source>
        <dbReference type="ARBA" id="ARBA00005995"/>
    </source>
</evidence>
<dbReference type="PANTHER" id="PTHR10742">
    <property type="entry name" value="FLAVIN MONOAMINE OXIDASE"/>
    <property type="match status" value="1"/>
</dbReference>
<dbReference type="EMBL" id="JBFOLK010000003">
    <property type="protein sequence ID" value="KAL2523592.1"/>
    <property type="molecule type" value="Genomic_DNA"/>
</dbReference>
<dbReference type="SUPFAM" id="SSF51905">
    <property type="entry name" value="FAD/NAD(P)-binding domain"/>
    <property type="match status" value="1"/>
</dbReference>
<keyword evidence="3" id="KW-0560">Oxidoreductase</keyword>
<sequence length="212" mass="23464">MGETRETSVSDSSSFKRSLRKKTGLRSYDENLMDDLIESHLGTSLRKRNRTQEDLEKETETEAMIALSLGFPIDELLREEIEAGVVSTLGGKEQNDYIVVRNHILTKWRDNVRSWLSKGQIKETVSNQYAHLINAAYDFLLNNGYINFGVSPAVESQIPHEAIEGSVIIVGAGLSGLAAARQLMSFGFKVVVLEGRNRPGGKSLYSKDGSKG</sequence>
<proteinExistence type="inferred from homology"/>
<evidence type="ECO:0000313" key="6">
    <source>
        <dbReference type="EMBL" id="KAL2523592.1"/>
    </source>
</evidence>
<organism evidence="6 7">
    <name type="scientific">Abeliophyllum distichum</name>
    <dbReference type="NCBI Taxonomy" id="126358"/>
    <lineage>
        <taxon>Eukaryota</taxon>
        <taxon>Viridiplantae</taxon>
        <taxon>Streptophyta</taxon>
        <taxon>Embryophyta</taxon>
        <taxon>Tracheophyta</taxon>
        <taxon>Spermatophyta</taxon>
        <taxon>Magnoliopsida</taxon>
        <taxon>eudicotyledons</taxon>
        <taxon>Gunneridae</taxon>
        <taxon>Pentapetalae</taxon>
        <taxon>asterids</taxon>
        <taxon>lamiids</taxon>
        <taxon>Lamiales</taxon>
        <taxon>Oleaceae</taxon>
        <taxon>Forsythieae</taxon>
        <taxon>Abeliophyllum</taxon>
    </lineage>
</organism>
<dbReference type="FunFam" id="1.10.10.10:FF:000064">
    <property type="entry name" value="Lysine-specific histone demethylase 1A"/>
    <property type="match status" value="1"/>
</dbReference>
<keyword evidence="2" id="KW-0156">Chromatin regulator</keyword>
<dbReference type="Pfam" id="PF13450">
    <property type="entry name" value="NAD_binding_8"/>
    <property type="match status" value="1"/>
</dbReference>
<accession>A0ABD1UF04</accession>
<reference evidence="7" key="1">
    <citation type="submission" date="2024-07" db="EMBL/GenBank/DDBJ databases">
        <title>Two chromosome-level genome assemblies of Korean endemic species Abeliophyllum distichum and Forsythia ovata (Oleaceae).</title>
        <authorList>
            <person name="Jang H."/>
        </authorList>
    </citation>
    <scope>NUCLEOTIDE SEQUENCE [LARGE SCALE GENOMIC DNA]</scope>
</reference>
<evidence type="ECO:0000256" key="3">
    <source>
        <dbReference type="ARBA" id="ARBA00023002"/>
    </source>
</evidence>
<comment type="similarity">
    <text evidence="1">Belongs to the flavin monoamine oxidase family.</text>
</comment>
<dbReference type="Gene3D" id="1.10.10.10">
    <property type="entry name" value="Winged helix-like DNA-binding domain superfamily/Winged helix DNA-binding domain"/>
    <property type="match status" value="1"/>
</dbReference>
<dbReference type="SUPFAM" id="SSF46689">
    <property type="entry name" value="Homeodomain-like"/>
    <property type="match status" value="1"/>
</dbReference>
<dbReference type="Gene3D" id="3.50.50.60">
    <property type="entry name" value="FAD/NAD(P)-binding domain"/>
    <property type="match status" value="1"/>
</dbReference>
<evidence type="ECO:0000256" key="2">
    <source>
        <dbReference type="ARBA" id="ARBA00022853"/>
    </source>
</evidence>
<dbReference type="GO" id="GO:0006325">
    <property type="term" value="P:chromatin organization"/>
    <property type="evidence" value="ECO:0007669"/>
    <property type="project" value="UniProtKB-KW"/>
</dbReference>
<dbReference type="AlphaFoldDB" id="A0ABD1UF04"/>
<evidence type="ECO:0000259" key="5">
    <source>
        <dbReference type="PROSITE" id="PS50934"/>
    </source>
</evidence>
<dbReference type="InterPro" id="IPR036388">
    <property type="entry name" value="WH-like_DNA-bd_sf"/>
</dbReference>
<dbReference type="PANTHER" id="PTHR10742:SF373">
    <property type="entry name" value="LYSINE-SPECIFIC HISTONE DEMETHYLASE 1 HOMOLOG 2"/>
    <property type="match status" value="1"/>
</dbReference>
<keyword evidence="7" id="KW-1185">Reference proteome</keyword>
<feature type="domain" description="SWIRM" evidence="5">
    <location>
        <begin position="56"/>
        <end position="157"/>
    </location>
</feature>
<dbReference type="InterPro" id="IPR036188">
    <property type="entry name" value="FAD/NAD-bd_sf"/>
</dbReference>
<dbReference type="Pfam" id="PF04433">
    <property type="entry name" value="SWIRM"/>
    <property type="match status" value="1"/>
</dbReference>
<feature type="region of interest" description="Disordered" evidence="4">
    <location>
        <begin position="1"/>
        <end position="21"/>
    </location>
</feature>
<comment type="caution">
    <text evidence="6">The sequence shown here is derived from an EMBL/GenBank/DDBJ whole genome shotgun (WGS) entry which is preliminary data.</text>
</comment>
<dbReference type="InterPro" id="IPR007526">
    <property type="entry name" value="SWIRM"/>
</dbReference>
<dbReference type="PROSITE" id="PS50934">
    <property type="entry name" value="SWIRM"/>
    <property type="match status" value="1"/>
</dbReference>
<evidence type="ECO:0000256" key="4">
    <source>
        <dbReference type="SAM" id="MobiDB-lite"/>
    </source>
</evidence>
<protein>
    <submittedName>
        <fullName evidence="6">Lysine-specific histone demethylase 12</fullName>
    </submittedName>
</protein>